<evidence type="ECO:0000256" key="12">
    <source>
        <dbReference type="ARBA" id="ARBA00023024"/>
    </source>
</evidence>
<evidence type="ECO:0000256" key="15">
    <source>
        <dbReference type="ARBA" id="ARBA00023277"/>
    </source>
</evidence>
<comment type="subcellular location">
    <subcellularLocation>
        <location evidence="3">Cell membrane</location>
        <topology evidence="3">Lipid-anchor</topology>
        <topology evidence="3">GPI-anchor</topology>
    </subcellularLocation>
    <subcellularLocation>
        <location evidence="2">Secreted</location>
        <location evidence="2">Cell wall</location>
    </subcellularLocation>
</comment>
<dbReference type="EC" id="3.5.1.41" evidence="20"/>
<evidence type="ECO:0000256" key="14">
    <source>
        <dbReference type="ARBA" id="ARBA00023180"/>
    </source>
</evidence>
<keyword evidence="19" id="KW-0624">Polysaccharide degradation</keyword>
<keyword evidence="23" id="KW-1133">Transmembrane helix</keyword>
<comment type="catalytic activity">
    <reaction evidence="21">
        <text>[(1-&gt;4)-N-acetyl-beta-D-glucosaminyl](n) + n H2O = chitosan + n acetate</text>
        <dbReference type="Rhea" id="RHEA:10464"/>
        <dbReference type="Rhea" id="RHEA-COMP:9593"/>
        <dbReference type="Rhea" id="RHEA-COMP:9597"/>
        <dbReference type="ChEBI" id="CHEBI:15377"/>
        <dbReference type="ChEBI" id="CHEBI:17029"/>
        <dbReference type="ChEBI" id="CHEBI:30089"/>
        <dbReference type="ChEBI" id="CHEBI:57704"/>
        <dbReference type="EC" id="3.5.1.41"/>
    </reaction>
    <physiologicalReaction direction="left-to-right" evidence="21">
        <dbReference type="Rhea" id="RHEA:10465"/>
    </physiologicalReaction>
</comment>
<evidence type="ECO:0000256" key="16">
    <source>
        <dbReference type="ARBA" id="ARBA00023285"/>
    </source>
</evidence>
<keyword evidence="6" id="KW-0134">Cell wall</keyword>
<evidence type="ECO:0000256" key="8">
    <source>
        <dbReference type="ARBA" id="ARBA00022622"/>
    </source>
</evidence>
<evidence type="ECO:0000256" key="10">
    <source>
        <dbReference type="ARBA" id="ARBA00022729"/>
    </source>
</evidence>
<keyword evidence="18" id="KW-0961">Cell wall biogenesis/degradation</keyword>
<evidence type="ECO:0000256" key="17">
    <source>
        <dbReference type="ARBA" id="ARBA00023288"/>
    </source>
</evidence>
<evidence type="ECO:0000256" key="19">
    <source>
        <dbReference type="ARBA" id="ARBA00023326"/>
    </source>
</evidence>
<evidence type="ECO:0000256" key="9">
    <source>
        <dbReference type="ARBA" id="ARBA00022723"/>
    </source>
</evidence>
<dbReference type="PANTHER" id="PTHR10587:SF133">
    <property type="entry name" value="CHITIN DEACETYLASE 1-RELATED"/>
    <property type="match status" value="1"/>
</dbReference>
<keyword evidence="23" id="KW-0812">Transmembrane</keyword>
<dbReference type="GO" id="GO:0000272">
    <property type="term" value="P:polysaccharide catabolic process"/>
    <property type="evidence" value="ECO:0007669"/>
    <property type="project" value="UniProtKB-KW"/>
</dbReference>
<dbReference type="eggNOG" id="ENOG502QRIP">
    <property type="taxonomic scope" value="Eukaryota"/>
</dbReference>
<dbReference type="InterPro" id="IPR002509">
    <property type="entry name" value="NODB_dom"/>
</dbReference>
<dbReference type="Pfam" id="PF01522">
    <property type="entry name" value="Polysacc_deac_1"/>
    <property type="match status" value="1"/>
</dbReference>
<keyword evidence="5" id="KW-1003">Cell membrane</keyword>
<evidence type="ECO:0000256" key="2">
    <source>
        <dbReference type="ARBA" id="ARBA00004191"/>
    </source>
</evidence>
<keyword evidence="9" id="KW-0479">Metal-binding</keyword>
<evidence type="ECO:0000313" key="27">
    <source>
        <dbReference type="Proteomes" id="UP000077115"/>
    </source>
</evidence>
<dbReference type="GO" id="GO:0046872">
    <property type="term" value="F:metal ion binding"/>
    <property type="evidence" value="ECO:0007669"/>
    <property type="project" value="UniProtKB-KW"/>
</dbReference>
<reference evidence="26 27" key="1">
    <citation type="submission" date="2006-10" db="EMBL/GenBank/DDBJ databases">
        <title>The Genome Sequence of Batrachochytrium dendrobatidis JEL423.</title>
        <authorList>
            <consortium name="The Broad Institute Genome Sequencing Platform"/>
            <person name="Birren B."/>
            <person name="Lander E."/>
            <person name="Galagan J."/>
            <person name="Cuomo C."/>
            <person name="Devon K."/>
            <person name="Jaffe D."/>
            <person name="Butler J."/>
            <person name="Alvarez P."/>
            <person name="Gnerre S."/>
            <person name="Grabherr M."/>
            <person name="Kleber M."/>
            <person name="Mauceli E."/>
            <person name="Brockman W."/>
            <person name="Young S."/>
            <person name="LaButti K."/>
            <person name="Sykes S."/>
            <person name="DeCaprio D."/>
            <person name="Crawford M."/>
            <person name="Koehrsen M."/>
            <person name="Engels R."/>
            <person name="Montgomery P."/>
            <person name="Pearson M."/>
            <person name="Howarth C."/>
            <person name="Larson L."/>
            <person name="White J."/>
            <person name="O'Leary S."/>
            <person name="Kodira C."/>
            <person name="Zeng Q."/>
            <person name="Yandava C."/>
            <person name="Alvarado L."/>
            <person name="Longcore J."/>
            <person name="James T."/>
        </authorList>
    </citation>
    <scope>NUCLEOTIDE SEQUENCE [LARGE SCALE GENOMIC DNA]</scope>
    <source>
        <strain evidence="26 27">JEL423</strain>
    </source>
</reference>
<gene>
    <name evidence="26" type="ORF">BDEG_26243</name>
</gene>
<feature type="signal peptide" evidence="24">
    <location>
        <begin position="1"/>
        <end position="24"/>
    </location>
</feature>
<reference evidence="26 27" key="2">
    <citation type="submission" date="2016-05" db="EMBL/GenBank/DDBJ databases">
        <title>Lineage-specific infection strategies underlie the spectrum of fungal disease in amphibians.</title>
        <authorList>
            <person name="Cuomo C.A."/>
            <person name="Farrer R.A."/>
            <person name="James T."/>
            <person name="Longcore J."/>
            <person name="Birren B."/>
        </authorList>
    </citation>
    <scope>NUCLEOTIDE SEQUENCE [LARGE SCALE GENOMIC DNA]</scope>
    <source>
        <strain evidence="26 27">JEL423</strain>
    </source>
</reference>
<evidence type="ECO:0000313" key="26">
    <source>
        <dbReference type="EMBL" id="OAJ42837.1"/>
    </source>
</evidence>
<organism evidence="26 27">
    <name type="scientific">Batrachochytrium dendrobatidis (strain JEL423)</name>
    <dbReference type="NCBI Taxonomy" id="403673"/>
    <lineage>
        <taxon>Eukaryota</taxon>
        <taxon>Fungi</taxon>
        <taxon>Fungi incertae sedis</taxon>
        <taxon>Chytridiomycota</taxon>
        <taxon>Chytridiomycota incertae sedis</taxon>
        <taxon>Chytridiomycetes</taxon>
        <taxon>Rhizophydiales</taxon>
        <taxon>Rhizophydiales incertae sedis</taxon>
        <taxon>Batrachochytrium</taxon>
    </lineage>
</organism>
<dbReference type="InterPro" id="IPR011330">
    <property type="entry name" value="Glyco_hydro/deAcase_b/a-brl"/>
</dbReference>
<keyword evidence="11" id="KW-0378">Hydrolase</keyword>
<evidence type="ECO:0000256" key="24">
    <source>
        <dbReference type="SAM" id="SignalP"/>
    </source>
</evidence>
<dbReference type="PROSITE" id="PS51677">
    <property type="entry name" value="NODB"/>
    <property type="match status" value="1"/>
</dbReference>
<keyword evidence="8" id="KW-0336">GPI-anchor</keyword>
<dbReference type="Gene3D" id="3.20.20.370">
    <property type="entry name" value="Glycoside hydrolase/deacetylase"/>
    <property type="match status" value="1"/>
</dbReference>
<evidence type="ECO:0000256" key="23">
    <source>
        <dbReference type="SAM" id="Phobius"/>
    </source>
</evidence>
<keyword evidence="15" id="KW-0119">Carbohydrate metabolism</keyword>
<dbReference type="GO" id="GO:0004099">
    <property type="term" value="F:chitin deacetylase activity"/>
    <property type="evidence" value="ECO:0007669"/>
    <property type="project" value="UniProtKB-EC"/>
</dbReference>
<keyword evidence="13 23" id="KW-0472">Membrane</keyword>
<keyword evidence="12" id="KW-0146">Chitin degradation</keyword>
<feature type="chain" id="PRO_5008077826" description="chitin deacetylase" evidence="24">
    <location>
        <begin position="25"/>
        <end position="343"/>
    </location>
</feature>
<dbReference type="InterPro" id="IPR050248">
    <property type="entry name" value="Polysacc_deacetylase_ArnD"/>
</dbReference>
<evidence type="ECO:0000256" key="6">
    <source>
        <dbReference type="ARBA" id="ARBA00022512"/>
    </source>
</evidence>
<feature type="domain" description="NodB homology" evidence="25">
    <location>
        <begin position="79"/>
        <end position="261"/>
    </location>
</feature>
<keyword evidence="10 24" id="KW-0732">Signal</keyword>
<dbReference type="Proteomes" id="UP000077115">
    <property type="component" value="Unassembled WGS sequence"/>
</dbReference>
<accession>A0A177WRT1</accession>
<evidence type="ECO:0000259" key="25">
    <source>
        <dbReference type="PROSITE" id="PS51677"/>
    </source>
</evidence>
<evidence type="ECO:0000256" key="18">
    <source>
        <dbReference type="ARBA" id="ARBA00023316"/>
    </source>
</evidence>
<feature type="region of interest" description="Disordered" evidence="22">
    <location>
        <begin position="289"/>
        <end position="314"/>
    </location>
</feature>
<dbReference type="GO" id="GO:0005886">
    <property type="term" value="C:plasma membrane"/>
    <property type="evidence" value="ECO:0007669"/>
    <property type="project" value="UniProtKB-SubCell"/>
</dbReference>
<dbReference type="FunFam" id="3.20.20.370:FF:000004">
    <property type="entry name" value="Related to Chitin deacetylase"/>
    <property type="match status" value="1"/>
</dbReference>
<sequence length="343" mass="36378">MHPTSIFSITASFVFLTLSSAINAAVPIATDYPAPDVLAPANATWSNTILKDIPNIPVNALGLPTPNWSADIVTCPSANMWGLSYDDGPGPYTDNLLSVLAAKKVKATFFIVGSRVLQYSDVLLRTYQAGHHIALHTWSHRNSTAVTNEQFVAEIIYNARIIKDVIGVTPRFFRPPFGDIDERIRKILHNLGLIIVEWNVDSADAAGAKDVAVKFGAKANAGSSPVISLEHDLFATTEPQAGPALDAILAGTGKYKPMPIDECLGYAAYDEGFWDRVAGKGLPPINLVSGSSPSANSTSTSSTGSAGSTTGSHKSFSLRSVESAWTVMTIVGTVALVGGIFIF</sequence>
<dbReference type="GO" id="GO:0009272">
    <property type="term" value="P:fungal-type cell wall biogenesis"/>
    <property type="evidence" value="ECO:0007669"/>
    <property type="project" value="UniProtKB-ARBA"/>
</dbReference>
<keyword evidence="17" id="KW-0449">Lipoprotein</keyword>
<evidence type="ECO:0000256" key="3">
    <source>
        <dbReference type="ARBA" id="ARBA00004609"/>
    </source>
</evidence>
<comment type="similarity">
    <text evidence="4">Belongs to the polysaccharide deacetylase family.</text>
</comment>
<evidence type="ECO:0000256" key="5">
    <source>
        <dbReference type="ARBA" id="ARBA00022475"/>
    </source>
</evidence>
<name>A0A177WRT1_BATDL</name>
<dbReference type="SUPFAM" id="SSF88713">
    <property type="entry name" value="Glycoside hydrolase/deacetylase"/>
    <property type="match status" value="1"/>
</dbReference>
<feature type="transmembrane region" description="Helical" evidence="23">
    <location>
        <begin position="324"/>
        <end position="342"/>
    </location>
</feature>
<evidence type="ECO:0000256" key="4">
    <source>
        <dbReference type="ARBA" id="ARBA00010973"/>
    </source>
</evidence>
<protein>
    <recommendedName>
        <fullName evidence="20">chitin deacetylase</fullName>
        <ecNumber evidence="20">3.5.1.41</ecNumber>
    </recommendedName>
</protein>
<evidence type="ECO:0000256" key="22">
    <source>
        <dbReference type="SAM" id="MobiDB-lite"/>
    </source>
</evidence>
<dbReference type="GO" id="GO:0098552">
    <property type="term" value="C:side of membrane"/>
    <property type="evidence" value="ECO:0007669"/>
    <property type="project" value="UniProtKB-KW"/>
</dbReference>
<dbReference type="VEuPathDB" id="FungiDB:BDEG_26243"/>
<evidence type="ECO:0000256" key="13">
    <source>
        <dbReference type="ARBA" id="ARBA00023136"/>
    </source>
</evidence>
<feature type="compositionally biased region" description="Low complexity" evidence="22">
    <location>
        <begin position="289"/>
        <end position="312"/>
    </location>
</feature>
<evidence type="ECO:0000256" key="7">
    <source>
        <dbReference type="ARBA" id="ARBA00022525"/>
    </source>
</evidence>
<evidence type="ECO:0000256" key="21">
    <source>
        <dbReference type="ARBA" id="ARBA00048494"/>
    </source>
</evidence>
<comment type="cofactor">
    <cofactor evidence="1">
        <name>Co(2+)</name>
        <dbReference type="ChEBI" id="CHEBI:48828"/>
    </cofactor>
</comment>
<dbReference type="GO" id="GO:0071555">
    <property type="term" value="P:cell wall organization"/>
    <property type="evidence" value="ECO:0007669"/>
    <property type="project" value="UniProtKB-KW"/>
</dbReference>
<keyword evidence="7" id="KW-0964">Secreted</keyword>
<keyword evidence="14" id="KW-0325">Glycoprotein</keyword>
<dbReference type="AlphaFoldDB" id="A0A177WRT1"/>
<dbReference type="STRING" id="403673.A0A177WRT1"/>
<evidence type="ECO:0000256" key="11">
    <source>
        <dbReference type="ARBA" id="ARBA00022801"/>
    </source>
</evidence>
<evidence type="ECO:0000256" key="20">
    <source>
        <dbReference type="ARBA" id="ARBA00024056"/>
    </source>
</evidence>
<dbReference type="GO" id="GO:0006032">
    <property type="term" value="P:chitin catabolic process"/>
    <property type="evidence" value="ECO:0007669"/>
    <property type="project" value="UniProtKB-KW"/>
</dbReference>
<dbReference type="PANTHER" id="PTHR10587">
    <property type="entry name" value="GLYCOSYL TRANSFERASE-RELATED"/>
    <property type="match status" value="1"/>
</dbReference>
<evidence type="ECO:0000256" key="1">
    <source>
        <dbReference type="ARBA" id="ARBA00001941"/>
    </source>
</evidence>
<dbReference type="EMBL" id="DS022308">
    <property type="protein sequence ID" value="OAJ42837.1"/>
    <property type="molecule type" value="Genomic_DNA"/>
</dbReference>
<proteinExistence type="inferred from homology"/>
<keyword evidence="16" id="KW-0170">Cobalt</keyword>